<keyword evidence="2" id="KW-0645">Protease</keyword>
<dbReference type="Gene3D" id="2.30.42.10">
    <property type="match status" value="1"/>
</dbReference>
<evidence type="ECO:0000313" key="2">
    <source>
        <dbReference type="EMBL" id="PIT90651.1"/>
    </source>
</evidence>
<reference evidence="3" key="1">
    <citation type="submission" date="2017-09" db="EMBL/GenBank/DDBJ databases">
        <title>Depth-based differentiation of microbial function through sediment-hosted aquifers and enrichment of novel symbionts in the deep terrestrial subsurface.</title>
        <authorList>
            <person name="Probst A.J."/>
            <person name="Ladd B."/>
            <person name="Jarett J.K."/>
            <person name="Geller-Mcgrath D.E."/>
            <person name="Sieber C.M.K."/>
            <person name="Emerson J.B."/>
            <person name="Anantharaman K."/>
            <person name="Thomas B.C."/>
            <person name="Malmstrom R."/>
            <person name="Stieglmeier M."/>
            <person name="Klingl A."/>
            <person name="Woyke T."/>
            <person name="Ryan C.M."/>
            <person name="Banfield J.F."/>
        </authorList>
    </citation>
    <scope>NUCLEOTIDE SEQUENCE [LARGE SCALE GENOMIC DNA]</scope>
</reference>
<name>A0A2M6WCX9_9BACT</name>
<evidence type="ECO:0000313" key="3">
    <source>
        <dbReference type="Proteomes" id="UP000230543"/>
    </source>
</evidence>
<dbReference type="GO" id="GO:0008233">
    <property type="term" value="F:peptidase activity"/>
    <property type="evidence" value="ECO:0007669"/>
    <property type="project" value="UniProtKB-KW"/>
</dbReference>
<dbReference type="InterPro" id="IPR036034">
    <property type="entry name" value="PDZ_sf"/>
</dbReference>
<sequence length="56" mass="6066">AGLKAGDIILKVNNEDVDERNSLTKLVQDYAPGQEVTLTILRSGQQVEVKVSLGEL</sequence>
<accession>A0A2M6WCX9</accession>
<feature type="non-terminal residue" evidence="2">
    <location>
        <position position="1"/>
    </location>
</feature>
<organism evidence="2 3">
    <name type="scientific">Candidatus Komeilibacteria bacterium CG10_big_fil_rev_8_21_14_0_10_41_13</name>
    <dbReference type="NCBI Taxonomy" id="1974476"/>
    <lineage>
        <taxon>Bacteria</taxon>
        <taxon>Candidatus Komeiliibacteriota</taxon>
    </lineage>
</organism>
<proteinExistence type="predicted"/>
<evidence type="ECO:0000259" key="1">
    <source>
        <dbReference type="Pfam" id="PF13180"/>
    </source>
</evidence>
<keyword evidence="2" id="KW-0378">Hydrolase</keyword>
<feature type="domain" description="PDZ" evidence="1">
    <location>
        <begin position="1"/>
        <end position="53"/>
    </location>
</feature>
<dbReference type="InterPro" id="IPR001478">
    <property type="entry name" value="PDZ"/>
</dbReference>
<gene>
    <name evidence="2" type="ORF">COU22_01005</name>
</gene>
<dbReference type="Pfam" id="PF13180">
    <property type="entry name" value="PDZ_2"/>
    <property type="match status" value="1"/>
</dbReference>
<dbReference type="SUPFAM" id="SSF50156">
    <property type="entry name" value="PDZ domain-like"/>
    <property type="match status" value="1"/>
</dbReference>
<dbReference type="EMBL" id="PFBO01000030">
    <property type="protein sequence ID" value="PIT90651.1"/>
    <property type="molecule type" value="Genomic_DNA"/>
</dbReference>
<protein>
    <submittedName>
        <fullName evidence="2">Protease Do</fullName>
    </submittedName>
</protein>
<dbReference type="Proteomes" id="UP000230543">
    <property type="component" value="Unassembled WGS sequence"/>
</dbReference>
<dbReference type="GO" id="GO:0006508">
    <property type="term" value="P:proteolysis"/>
    <property type="evidence" value="ECO:0007669"/>
    <property type="project" value="UniProtKB-KW"/>
</dbReference>
<comment type="caution">
    <text evidence="2">The sequence shown here is derived from an EMBL/GenBank/DDBJ whole genome shotgun (WGS) entry which is preliminary data.</text>
</comment>
<dbReference type="AlphaFoldDB" id="A0A2M6WCX9"/>